<dbReference type="Gramene" id="KVI04516">
    <property type="protein sequence ID" value="KVI04516"/>
    <property type="gene ID" value="Ccrd_017167"/>
</dbReference>
<feature type="repeat" description="PPR" evidence="3">
    <location>
        <begin position="842"/>
        <end position="876"/>
    </location>
</feature>
<dbReference type="NCBIfam" id="TIGR00756">
    <property type="entry name" value="PPR"/>
    <property type="match status" value="13"/>
</dbReference>
<comment type="caution">
    <text evidence="4">The sequence shown here is derived from an EMBL/GenBank/DDBJ whole genome shotgun (WGS) entry which is preliminary data.</text>
</comment>
<evidence type="ECO:0000313" key="5">
    <source>
        <dbReference type="Proteomes" id="UP000243975"/>
    </source>
</evidence>
<evidence type="ECO:0000313" key="4">
    <source>
        <dbReference type="EMBL" id="KVI04516.1"/>
    </source>
</evidence>
<evidence type="ECO:0000256" key="1">
    <source>
        <dbReference type="ARBA" id="ARBA00007626"/>
    </source>
</evidence>
<dbReference type="Proteomes" id="UP000243975">
    <property type="component" value="Unassembled WGS sequence"/>
</dbReference>
<feature type="repeat" description="PPR" evidence="3">
    <location>
        <begin position="551"/>
        <end position="585"/>
    </location>
</feature>
<evidence type="ECO:0000256" key="2">
    <source>
        <dbReference type="ARBA" id="ARBA00022737"/>
    </source>
</evidence>
<feature type="repeat" description="PPR" evidence="3">
    <location>
        <begin position="656"/>
        <end position="690"/>
    </location>
</feature>
<feature type="repeat" description="PPR" evidence="3">
    <location>
        <begin position="621"/>
        <end position="655"/>
    </location>
</feature>
<feature type="repeat" description="PPR" evidence="3">
    <location>
        <begin position="274"/>
        <end position="308"/>
    </location>
</feature>
<dbReference type="GO" id="GO:0003729">
    <property type="term" value="F:mRNA binding"/>
    <property type="evidence" value="ECO:0007669"/>
    <property type="project" value="TreeGrafter"/>
</dbReference>
<feature type="repeat" description="PPR" evidence="3">
    <location>
        <begin position="204"/>
        <end position="238"/>
    </location>
</feature>
<feature type="repeat" description="PPR" evidence="3">
    <location>
        <begin position="586"/>
        <end position="620"/>
    </location>
</feature>
<dbReference type="OMA" id="DAYAYTT"/>
<feature type="repeat" description="PPR" evidence="3">
    <location>
        <begin position="691"/>
        <end position="725"/>
    </location>
</feature>
<feature type="repeat" description="PPR" evidence="3">
    <location>
        <begin position="516"/>
        <end position="550"/>
    </location>
</feature>
<dbReference type="Pfam" id="PF13041">
    <property type="entry name" value="PPR_2"/>
    <property type="match status" value="6"/>
</dbReference>
<comment type="similarity">
    <text evidence="1">Belongs to the PPR family. P subfamily.</text>
</comment>
<dbReference type="Gene3D" id="1.25.40.10">
    <property type="entry name" value="Tetratricopeptide repeat domain"/>
    <property type="match status" value="7"/>
</dbReference>
<protein>
    <submittedName>
        <fullName evidence="4">Pentatricopeptide repeat-containing protein</fullName>
    </submittedName>
</protein>
<accession>A0A124SFW5</accession>
<dbReference type="Pfam" id="PF01535">
    <property type="entry name" value="PPR"/>
    <property type="match status" value="4"/>
</dbReference>
<dbReference type="PANTHER" id="PTHR47933">
    <property type="entry name" value="PENTATRICOPEPTIDE REPEAT-CONTAINING PROTEIN 1, MITOCHONDRIAL"/>
    <property type="match status" value="1"/>
</dbReference>
<dbReference type="AlphaFoldDB" id="A0A124SFW5"/>
<feature type="repeat" description="PPR" evidence="3">
    <location>
        <begin position="877"/>
        <end position="911"/>
    </location>
</feature>
<reference evidence="4 5" key="1">
    <citation type="journal article" date="2016" name="Sci. Rep.">
        <title>The genome sequence of the outbreeding globe artichoke constructed de novo incorporating a phase-aware low-pass sequencing strategy of F1 progeny.</title>
        <authorList>
            <person name="Scaglione D."/>
            <person name="Reyes-Chin-Wo S."/>
            <person name="Acquadro A."/>
            <person name="Froenicke L."/>
            <person name="Portis E."/>
            <person name="Beitel C."/>
            <person name="Tirone M."/>
            <person name="Mauro R."/>
            <person name="Lo Monaco A."/>
            <person name="Mauromicale G."/>
            <person name="Faccioli P."/>
            <person name="Cattivelli L."/>
            <person name="Rieseberg L."/>
            <person name="Michelmore R."/>
            <person name="Lanteri S."/>
        </authorList>
    </citation>
    <scope>NUCLEOTIDE SEQUENCE [LARGE SCALE GENOMIC DNA]</scope>
    <source>
        <strain evidence="4">2C</strain>
    </source>
</reference>
<keyword evidence="5" id="KW-1185">Reference proteome</keyword>
<proteinExistence type="inferred from homology"/>
<dbReference type="InterPro" id="IPR011990">
    <property type="entry name" value="TPR-like_helical_dom_sf"/>
</dbReference>
<feature type="repeat" description="PPR" evidence="3">
    <location>
        <begin position="309"/>
        <end position="343"/>
    </location>
</feature>
<gene>
    <name evidence="4" type="ORF">Ccrd_017167</name>
</gene>
<feature type="repeat" description="PPR" evidence="3">
    <location>
        <begin position="344"/>
        <end position="378"/>
    </location>
</feature>
<dbReference type="Pfam" id="PF12854">
    <property type="entry name" value="PPR_1"/>
    <property type="match status" value="1"/>
</dbReference>
<sequence length="1185" mass="134172">MIKRKRIHQPHLFISFFKSFATSPLPLSDPPTGTSFPTVSPCQQDHKSLCFSLAENLIKRGLLSSARRVIQRLVLQSPTIVDVISVIDFAVFRGVSLDLSTYSALICRLVSAGETRIAENLYIDRIVRLGHKPDAPLLGSMIICYCKLGKLKEENDHFQKLVGLKSFSSGRACSKFLGQIFAQNRFFDAYDYFVRINDAGILLSVSCYNMLIVGLSFRGYVDEARQVFDIMHERGVPPVSHLLKSLVFGFCKTGKVEEAELLSAEMESYGFFVDKVMYTSLINGYCKNRKIKMGMRLFYKMLKMGCQPDSYTYNTLIKGFVNCGLFDKVWILHKQMIELGLEPDVLTYQIMINKCCKEKKVDWALALLRSMCDMDIMPNVYCYTPIIPALYKENRVEVDELYQKMLESGVIPDQVLFFALMKEYPKGHELHLTLKILSAIAKYGCGFDHSYPSVAFVPAENIQSEIDHLLGRIIESRPHMANMVYSIYIIGLCMGGKSDAALRSAVFMVNLGFQPLLSAYNSLIKSSCEEGFVEHAKALIELMEDMGMVPDSTTFLVMVNEHCKRGDLASAFDVLRQMDERRMKPNVAIFDCVIGCLGREKRVFDAHSMFKKVLESGVDPDEALYVRMINVYSKNGQAFEANRLFNRMMKEGLQPDSHAYSALISGLIKKNMMEKGVHYVGSMFKDGFMPNKVLYTSLIDQFLRKGELEFAFRLVSLMERSHIECDQITYITLLSGICRNLQCYTGMWHDTRTKFGKEREKLYHVLHQNTLFPKENDMRISMTTHEDLKFLARKLIRGIKDSCYMPNLYLYNGILSGFCRMGKFEEAYGELDAMQRQGVAPNQVTYTILINGHVQVGEIDMAVQLFNKMNADGCFPDRIVYNSLIKGFCKNRRLVDALSLSHAMCKRGFAPSKIAYEYMLISLCASRLINEAFSICEDMITHNYLPCHYNGNWLLHILLEEDKLHEAQMEKMVSKQSNMMWASMPFSYSGDVVQFLLSNQSELHLIYETAPAVPMVHGAWSAGTEPGSDLMRHGFDCAEQGSVQLETAPTQLINTQFLDSVTGDSSDHILCQIDDHGIDKSWNSFRQPWSMELGQVVLSQGSDLMKHGFDCADQGSVQLELNPVDHYCICPAMNGTAVAGNHALPAIRPSTVNIRASLELILAWYPAHFTRFSMAAPGPKQPYSP</sequence>
<feature type="repeat" description="PPR" evidence="3">
    <location>
        <begin position="807"/>
        <end position="841"/>
    </location>
</feature>
<dbReference type="InterPro" id="IPR002885">
    <property type="entry name" value="PPR_rpt"/>
</dbReference>
<keyword evidence="2" id="KW-0677">Repeat</keyword>
<evidence type="ECO:0000256" key="3">
    <source>
        <dbReference type="PROSITE-ProRule" id="PRU00708"/>
    </source>
</evidence>
<feature type="repeat" description="PPR" evidence="3">
    <location>
        <begin position="98"/>
        <end position="133"/>
    </location>
</feature>
<name>A0A124SFW5_CYNCS</name>
<organism evidence="4 5">
    <name type="scientific">Cynara cardunculus var. scolymus</name>
    <name type="common">Globe artichoke</name>
    <name type="synonym">Cynara scolymus</name>
    <dbReference type="NCBI Taxonomy" id="59895"/>
    <lineage>
        <taxon>Eukaryota</taxon>
        <taxon>Viridiplantae</taxon>
        <taxon>Streptophyta</taxon>
        <taxon>Embryophyta</taxon>
        <taxon>Tracheophyta</taxon>
        <taxon>Spermatophyta</taxon>
        <taxon>Magnoliopsida</taxon>
        <taxon>eudicotyledons</taxon>
        <taxon>Gunneridae</taxon>
        <taxon>Pentapetalae</taxon>
        <taxon>asterids</taxon>
        <taxon>campanulids</taxon>
        <taxon>Asterales</taxon>
        <taxon>Asteraceae</taxon>
        <taxon>Carduoideae</taxon>
        <taxon>Cardueae</taxon>
        <taxon>Carduinae</taxon>
        <taxon>Cynara</taxon>
    </lineage>
</organism>
<dbReference type="EMBL" id="LEKV01002018">
    <property type="protein sequence ID" value="KVI04516.1"/>
    <property type="molecule type" value="Genomic_DNA"/>
</dbReference>
<dbReference type="PROSITE" id="PS51375">
    <property type="entry name" value="PPR"/>
    <property type="match status" value="14"/>
</dbReference>
<dbReference type="InterPro" id="IPR051240">
    <property type="entry name" value="Mito_RNA-Proc/Resp"/>
</dbReference>
<dbReference type="PANTHER" id="PTHR47933:SF46">
    <property type="entry name" value="REPEAT-LIKE SUPERFAMILY PROTEIN, PUTATIVE ISOFORM 1-RELATED"/>
    <property type="match status" value="1"/>
</dbReference>